<comment type="caution">
    <text evidence="2">The sequence shown here is derived from an EMBL/GenBank/DDBJ whole genome shotgun (WGS) entry which is preliminary data.</text>
</comment>
<protein>
    <submittedName>
        <fullName evidence="2">Uncharacterized protein</fullName>
    </submittedName>
</protein>
<sequence length="71" mass="8379">MRACLRILPTLIVFHGHNIEYHRLDNTKVHSLNLQTRLEKREQTSGYESEKISESKNEKESPVEKRMALFP</sequence>
<name>A0A2P5CE42_PARAD</name>
<keyword evidence="3" id="KW-1185">Reference proteome</keyword>
<reference evidence="3" key="1">
    <citation type="submission" date="2016-06" db="EMBL/GenBank/DDBJ databases">
        <title>Parallel loss of symbiosis genes in relatives of nitrogen-fixing non-legume Parasponia.</title>
        <authorList>
            <person name="Van Velzen R."/>
            <person name="Holmer R."/>
            <person name="Bu F."/>
            <person name="Rutten L."/>
            <person name="Van Zeijl A."/>
            <person name="Liu W."/>
            <person name="Santuari L."/>
            <person name="Cao Q."/>
            <person name="Sharma T."/>
            <person name="Shen D."/>
            <person name="Roswanjaya Y."/>
            <person name="Wardhani T."/>
            <person name="Kalhor M.S."/>
            <person name="Jansen J."/>
            <person name="Van den Hoogen J."/>
            <person name="Gungor B."/>
            <person name="Hartog M."/>
            <person name="Hontelez J."/>
            <person name="Verver J."/>
            <person name="Yang W.-C."/>
            <person name="Schijlen E."/>
            <person name="Repin R."/>
            <person name="Schilthuizen M."/>
            <person name="Schranz E."/>
            <person name="Heidstra R."/>
            <person name="Miyata K."/>
            <person name="Fedorova E."/>
            <person name="Kohlen W."/>
            <person name="Bisseling T."/>
            <person name="Smit S."/>
            <person name="Geurts R."/>
        </authorList>
    </citation>
    <scope>NUCLEOTIDE SEQUENCE [LARGE SCALE GENOMIC DNA]</scope>
    <source>
        <strain evidence="3">cv. WU1-14</strain>
    </source>
</reference>
<dbReference type="AlphaFoldDB" id="A0A2P5CE42"/>
<evidence type="ECO:0000256" key="1">
    <source>
        <dbReference type="SAM" id="MobiDB-lite"/>
    </source>
</evidence>
<feature type="region of interest" description="Disordered" evidence="1">
    <location>
        <begin position="39"/>
        <end position="71"/>
    </location>
</feature>
<gene>
    <name evidence="2" type="ORF">PanWU01x14_160130</name>
</gene>
<organism evidence="2 3">
    <name type="scientific">Parasponia andersonii</name>
    <name type="common">Sponia andersonii</name>
    <dbReference type="NCBI Taxonomy" id="3476"/>
    <lineage>
        <taxon>Eukaryota</taxon>
        <taxon>Viridiplantae</taxon>
        <taxon>Streptophyta</taxon>
        <taxon>Embryophyta</taxon>
        <taxon>Tracheophyta</taxon>
        <taxon>Spermatophyta</taxon>
        <taxon>Magnoliopsida</taxon>
        <taxon>eudicotyledons</taxon>
        <taxon>Gunneridae</taxon>
        <taxon>Pentapetalae</taxon>
        <taxon>rosids</taxon>
        <taxon>fabids</taxon>
        <taxon>Rosales</taxon>
        <taxon>Cannabaceae</taxon>
        <taxon>Parasponia</taxon>
    </lineage>
</organism>
<evidence type="ECO:0000313" key="2">
    <source>
        <dbReference type="EMBL" id="PON59264.1"/>
    </source>
</evidence>
<dbReference type="OrthoDB" id="10386433at2759"/>
<dbReference type="Proteomes" id="UP000237105">
    <property type="component" value="Unassembled WGS sequence"/>
</dbReference>
<dbReference type="EMBL" id="JXTB01000141">
    <property type="protein sequence ID" value="PON59264.1"/>
    <property type="molecule type" value="Genomic_DNA"/>
</dbReference>
<proteinExistence type="predicted"/>
<evidence type="ECO:0000313" key="3">
    <source>
        <dbReference type="Proteomes" id="UP000237105"/>
    </source>
</evidence>
<accession>A0A2P5CE42</accession>